<gene>
    <name evidence="2" type="ORF">ETE68_20455</name>
</gene>
<dbReference type="PANTHER" id="PTHR35191">
    <property type="entry name" value="PROPHAGE SIDE TAIL FIBER PROTEIN HOMOLOG STFQ-RELATED"/>
    <property type="match status" value="1"/>
</dbReference>
<dbReference type="InterPro" id="IPR051934">
    <property type="entry name" value="Phage_Tail_Fiber_Structural"/>
</dbReference>
<dbReference type="EMBL" id="SDCV01000023">
    <property type="protein sequence ID" value="TCY03828.1"/>
    <property type="molecule type" value="Genomic_DNA"/>
</dbReference>
<protein>
    <submittedName>
        <fullName evidence="2">Phage tail protein</fullName>
    </submittedName>
</protein>
<name>A0A483NUT0_KLEPN</name>
<evidence type="ECO:0000259" key="1">
    <source>
        <dbReference type="Pfam" id="PF12571"/>
    </source>
</evidence>
<proteinExistence type="predicted"/>
<feature type="domain" description="Phage tail fibre protein N-terminal" evidence="1">
    <location>
        <begin position="2"/>
        <end position="148"/>
    </location>
</feature>
<dbReference type="AlphaFoldDB" id="A0A483NUT0"/>
<dbReference type="PANTHER" id="PTHR35191:SF1">
    <property type="entry name" value="PROPHAGE SIDE TAIL FIBER PROTEIN HOMOLOG STFQ-RELATED"/>
    <property type="match status" value="1"/>
</dbReference>
<sequence length="392" mass="42209">MRKYYSVLTEAGVNAFSAAAVTGVPVGFAAMAVGDGNGQQIQPDGSMTGLVNERYRGPLNNLVIVDPEKNIIRAEMVIPPQTGGFWIREAALYNDEGVCLAVANVADAYKPLLAEGSGRNQSIRVWIAVSDTASVELKSDNAAILASQEDLLRVKNDTKDYSDEQVSALEKVVIRNKKAADDAEASLSDSINRLKVYTDEQNETLDTTLRDVIAETVSSAIREAWEDDNPKGTVRFFSANVNPNTRWPWSRWVYTGENKSIRIASADGSDVGTTGGSDNVTLQKGNLPAVQINVTGETSEQTEQKLTTTRGGVHNHGGVAGKDDPWEIGGDVRQLFNPKELGVTDDAGEHAHEVTVPAHKHSTTGKTANLGEGKSFSVVEAHTLLMCWARVA</sequence>
<evidence type="ECO:0000313" key="2">
    <source>
        <dbReference type="EMBL" id="TCY03828.1"/>
    </source>
</evidence>
<comment type="caution">
    <text evidence="2">The sequence shown here is derived from an EMBL/GenBank/DDBJ whole genome shotgun (WGS) entry which is preliminary data.</text>
</comment>
<dbReference type="Pfam" id="PF12571">
    <property type="entry name" value="Phage_tail_fib"/>
    <property type="match status" value="1"/>
</dbReference>
<reference evidence="2" key="1">
    <citation type="submission" date="2019-01" db="EMBL/GenBank/DDBJ databases">
        <authorList>
            <person name="Lista F."/>
            <person name="Anselmo A."/>
        </authorList>
    </citation>
    <scope>NUCLEOTIDE SEQUENCE</scope>
    <source>
        <strain evidence="2">1S</strain>
    </source>
</reference>
<dbReference type="InterPro" id="IPR022225">
    <property type="entry name" value="Phage_tail_fibre_N"/>
</dbReference>
<organism evidence="2">
    <name type="scientific">Klebsiella pneumoniae</name>
    <dbReference type="NCBI Taxonomy" id="573"/>
    <lineage>
        <taxon>Bacteria</taxon>
        <taxon>Pseudomonadati</taxon>
        <taxon>Pseudomonadota</taxon>
        <taxon>Gammaproteobacteria</taxon>
        <taxon>Enterobacterales</taxon>
        <taxon>Enterobacteriaceae</taxon>
        <taxon>Klebsiella/Raoultella group</taxon>
        <taxon>Klebsiella</taxon>
        <taxon>Klebsiella pneumoniae complex</taxon>
    </lineage>
</organism>
<accession>A0A483NUT0</accession>